<feature type="transmembrane region" description="Helical" evidence="3">
    <location>
        <begin position="193"/>
        <end position="212"/>
    </location>
</feature>
<dbReference type="AlphaFoldDB" id="A0AA36C594"/>
<dbReference type="Gene3D" id="1.20.1250.20">
    <property type="entry name" value="MFS general substrate transporter like domains"/>
    <property type="match status" value="2"/>
</dbReference>
<keyword evidence="3" id="KW-0472">Membrane</keyword>
<evidence type="ECO:0000313" key="5">
    <source>
        <dbReference type="EMBL" id="CAJ0558279.1"/>
    </source>
</evidence>
<reference evidence="5" key="1">
    <citation type="submission" date="2023-06" db="EMBL/GenBank/DDBJ databases">
        <authorList>
            <person name="Delattre M."/>
        </authorList>
    </citation>
    <scope>NUCLEOTIDE SEQUENCE</scope>
    <source>
        <strain evidence="5">AF72</strain>
    </source>
</reference>
<feature type="transmembrane region" description="Helical" evidence="3">
    <location>
        <begin position="126"/>
        <end position="149"/>
    </location>
</feature>
<dbReference type="PROSITE" id="PS50850">
    <property type="entry name" value="MFS"/>
    <property type="match status" value="1"/>
</dbReference>
<dbReference type="Proteomes" id="UP001177023">
    <property type="component" value="Unassembled WGS sequence"/>
</dbReference>
<feature type="transmembrane region" description="Helical" evidence="3">
    <location>
        <begin position="248"/>
        <end position="273"/>
    </location>
</feature>
<dbReference type="GO" id="GO:0022857">
    <property type="term" value="F:transmembrane transporter activity"/>
    <property type="evidence" value="ECO:0007669"/>
    <property type="project" value="InterPro"/>
</dbReference>
<keyword evidence="6" id="KW-1185">Reference proteome</keyword>
<keyword evidence="3" id="KW-0812">Transmembrane</keyword>
<feature type="transmembrane region" description="Helical" evidence="3">
    <location>
        <begin position="73"/>
        <end position="90"/>
    </location>
</feature>
<feature type="non-terminal residue" evidence="5">
    <location>
        <position position="1"/>
    </location>
</feature>
<evidence type="ECO:0000259" key="4">
    <source>
        <dbReference type="PROSITE" id="PS50850"/>
    </source>
</evidence>
<dbReference type="EMBL" id="CATQJA010000224">
    <property type="protein sequence ID" value="CAJ0558279.1"/>
    <property type="molecule type" value="Genomic_DNA"/>
</dbReference>
<organism evidence="5 6">
    <name type="scientific">Mesorhabditis spiculigera</name>
    <dbReference type="NCBI Taxonomy" id="96644"/>
    <lineage>
        <taxon>Eukaryota</taxon>
        <taxon>Metazoa</taxon>
        <taxon>Ecdysozoa</taxon>
        <taxon>Nematoda</taxon>
        <taxon>Chromadorea</taxon>
        <taxon>Rhabditida</taxon>
        <taxon>Rhabditina</taxon>
        <taxon>Rhabditomorpha</taxon>
        <taxon>Rhabditoidea</taxon>
        <taxon>Rhabditidae</taxon>
        <taxon>Mesorhabditinae</taxon>
        <taxon>Mesorhabditis</taxon>
    </lineage>
</organism>
<dbReference type="InterPro" id="IPR011701">
    <property type="entry name" value="MFS"/>
</dbReference>
<dbReference type="GO" id="GO:0016020">
    <property type="term" value="C:membrane"/>
    <property type="evidence" value="ECO:0007669"/>
    <property type="project" value="UniProtKB-SubCell"/>
</dbReference>
<accession>A0AA36C594</accession>
<dbReference type="PANTHER" id="PTHR45757">
    <property type="entry name" value="PROTEIN CBG23364-RELATED"/>
    <property type="match status" value="1"/>
</dbReference>
<dbReference type="InterPro" id="IPR020846">
    <property type="entry name" value="MFS_dom"/>
</dbReference>
<feature type="transmembrane region" description="Helical" evidence="3">
    <location>
        <begin position="102"/>
        <end position="120"/>
    </location>
</feature>
<feature type="region of interest" description="Disordered" evidence="2">
    <location>
        <begin position="484"/>
        <end position="504"/>
    </location>
</feature>
<feature type="transmembrane region" description="Helical" evidence="3">
    <location>
        <begin position="293"/>
        <end position="313"/>
    </location>
</feature>
<evidence type="ECO:0000256" key="3">
    <source>
        <dbReference type="SAM" id="Phobius"/>
    </source>
</evidence>
<dbReference type="Pfam" id="PF07690">
    <property type="entry name" value="MFS_1"/>
    <property type="match status" value="1"/>
</dbReference>
<dbReference type="SUPFAM" id="SSF103473">
    <property type="entry name" value="MFS general substrate transporter"/>
    <property type="match status" value="1"/>
</dbReference>
<sequence length="517" mass="56482">MGSNDENSRTRYYILALSTVCLTLTCANSLILNFTIICMDDVEEGLRQTPYSPNHTVDDPNMHWLDSPSRKNLLFSAVAFGTLLGTAPLMQIMQRYGTRISFTAYGLLSAIATLLLPVSVDFGGFWAVAAIRTLQGAAIAINYPLLGSISEAWSPLDQSSFYISILSCHLQFAAMVAMPVSGGLCDTSFGWRSVYYLMGTVSLVFFLIYAKYYTNKPAMHRKVSAKELTHIQSGKEINEGRQPVPYKAILTTPVILGFLSASIGGNGGFQMFFQYGPTYMNKAMGMEVASTGWATAFPYLLSFIVKSIAGPLSDKTTFIGETAKIILFTSLSQGIMTTCIIALAMTTSLSTAQLCYTMAIAASGLNIIGIIRCAQLVARQHVHFLMAVVTLINCILVLFIPVFVAFMAPDNTVEQWSRIFYVVAGVVILSNIYFLFTADSRPAEWTRADWGNPSASMPKVSTINGPQMPNLSSRDSVLWSDTKDAFPGFGHSPSSSSSPADNQRLQNVLAFRNEKVL</sequence>
<keyword evidence="3" id="KW-1133">Transmembrane helix</keyword>
<evidence type="ECO:0000313" key="6">
    <source>
        <dbReference type="Proteomes" id="UP001177023"/>
    </source>
</evidence>
<feature type="transmembrane region" description="Helical" evidence="3">
    <location>
        <begin position="351"/>
        <end position="371"/>
    </location>
</feature>
<gene>
    <name evidence="5" type="ORF">MSPICULIGERA_LOCUS931</name>
</gene>
<protein>
    <recommendedName>
        <fullName evidence="4">Major facilitator superfamily (MFS) profile domain-containing protein</fullName>
    </recommendedName>
</protein>
<feature type="transmembrane region" description="Helical" evidence="3">
    <location>
        <begin position="325"/>
        <end position="345"/>
    </location>
</feature>
<evidence type="ECO:0000256" key="2">
    <source>
        <dbReference type="SAM" id="MobiDB-lite"/>
    </source>
</evidence>
<feature type="domain" description="Major facilitator superfamily (MFS) profile" evidence="4">
    <location>
        <begin position="14"/>
        <end position="442"/>
    </location>
</feature>
<feature type="transmembrane region" description="Helical" evidence="3">
    <location>
        <begin position="383"/>
        <end position="407"/>
    </location>
</feature>
<comment type="subcellular location">
    <subcellularLocation>
        <location evidence="1">Membrane</location>
        <topology evidence="1">Multi-pass membrane protein</topology>
    </subcellularLocation>
</comment>
<dbReference type="PANTHER" id="PTHR45757:SF11">
    <property type="entry name" value="MAJOR FACILITATOR SUPERFAMILY (MFS) PROFILE DOMAIN-CONTAINING PROTEIN"/>
    <property type="match status" value="1"/>
</dbReference>
<name>A0AA36C594_9BILA</name>
<dbReference type="InterPro" id="IPR036259">
    <property type="entry name" value="MFS_trans_sf"/>
</dbReference>
<proteinExistence type="predicted"/>
<feature type="transmembrane region" description="Helical" evidence="3">
    <location>
        <begin position="419"/>
        <end position="438"/>
    </location>
</feature>
<evidence type="ECO:0000256" key="1">
    <source>
        <dbReference type="ARBA" id="ARBA00004141"/>
    </source>
</evidence>
<feature type="transmembrane region" description="Helical" evidence="3">
    <location>
        <begin position="12"/>
        <end position="37"/>
    </location>
</feature>
<comment type="caution">
    <text evidence="5">The sequence shown here is derived from an EMBL/GenBank/DDBJ whole genome shotgun (WGS) entry which is preliminary data.</text>
</comment>
<feature type="transmembrane region" description="Helical" evidence="3">
    <location>
        <begin position="161"/>
        <end position="181"/>
    </location>
</feature>